<gene>
    <name evidence="2" type="ORF">V865_004600</name>
</gene>
<dbReference type="RefSeq" id="XP_066084476.1">
    <property type="nucleotide sequence ID" value="XM_066228379.1"/>
</dbReference>
<reference evidence="2 3" key="1">
    <citation type="submission" date="2024-01" db="EMBL/GenBank/DDBJ databases">
        <title>Comparative genomics of Cryptococcus and Kwoniella reveals pathogenesis evolution and contrasting modes of karyotype evolution via chromosome fusion or intercentromeric recombination.</title>
        <authorList>
            <person name="Coelho M.A."/>
            <person name="David-Palma M."/>
            <person name="Shea T."/>
            <person name="Bowers K."/>
            <person name="McGinley-Smith S."/>
            <person name="Mohammad A.W."/>
            <person name="Gnirke A."/>
            <person name="Yurkov A.M."/>
            <person name="Nowrousian M."/>
            <person name="Sun S."/>
            <person name="Cuomo C.A."/>
            <person name="Heitman J."/>
        </authorList>
    </citation>
    <scope>NUCLEOTIDE SEQUENCE [LARGE SCALE GENOMIC DNA]</scope>
    <source>
        <strain evidence="2 3">PYCC6329</strain>
    </source>
</reference>
<proteinExistence type="predicted"/>
<feature type="compositionally biased region" description="Polar residues" evidence="1">
    <location>
        <begin position="276"/>
        <end position="285"/>
    </location>
</feature>
<evidence type="ECO:0000313" key="3">
    <source>
        <dbReference type="Proteomes" id="UP001358614"/>
    </source>
</evidence>
<dbReference type="EMBL" id="CP144089">
    <property type="protein sequence ID" value="WWD06509.1"/>
    <property type="molecule type" value="Genomic_DNA"/>
</dbReference>
<dbReference type="KEGG" id="ker:91103401"/>
<dbReference type="Proteomes" id="UP001358614">
    <property type="component" value="Chromosome 1"/>
</dbReference>
<feature type="region of interest" description="Disordered" evidence="1">
    <location>
        <begin position="247"/>
        <end position="318"/>
    </location>
</feature>
<feature type="region of interest" description="Disordered" evidence="1">
    <location>
        <begin position="178"/>
        <end position="211"/>
    </location>
</feature>
<sequence length="349" mass="37842">MTIHRRNSVENTNQPDDHSDHDTNTESASGLMTPSTAADTRAIPSEIDESAFEGDQARASSDELNTTRRLDANEVPEKFRELLGIHQGATAFALPGNDFESGDIRLYSKYDEPTSWMPFYVFQGNTTPVYLSEDDRKAMKIHEFMRGQNMSGNSLTFPSAGKTNVAETAATAAPTALTRPARPARPAFQARSTSTTRLSGASAASAARATDSTRMVHIPAWSASPQSGGPSAMMVSGGDVTWFDNTGNRTDARPARCQRRTTGQDGSNFVPEAASVTFTAQSGASQFEDPVTPSVGGNQEENDNDNDEASTRPNRTARQLVRTDRALLESMVDNYYVGDIIRDLLDKES</sequence>
<accession>A0AAX4KKL6</accession>
<keyword evidence="3" id="KW-1185">Reference proteome</keyword>
<name>A0AAX4KKL6_9TREE</name>
<organism evidence="2 3">
    <name type="scientific">Kwoniella europaea PYCC6329</name>
    <dbReference type="NCBI Taxonomy" id="1423913"/>
    <lineage>
        <taxon>Eukaryota</taxon>
        <taxon>Fungi</taxon>
        <taxon>Dikarya</taxon>
        <taxon>Basidiomycota</taxon>
        <taxon>Agaricomycotina</taxon>
        <taxon>Tremellomycetes</taxon>
        <taxon>Tremellales</taxon>
        <taxon>Cryptococcaceae</taxon>
        <taxon>Kwoniella</taxon>
    </lineage>
</organism>
<dbReference type="GeneID" id="91103401"/>
<feature type="region of interest" description="Disordered" evidence="1">
    <location>
        <begin position="1"/>
        <end position="72"/>
    </location>
</feature>
<feature type="compositionally biased region" description="Polar residues" evidence="1">
    <location>
        <begin position="25"/>
        <end position="38"/>
    </location>
</feature>
<protein>
    <submittedName>
        <fullName evidence="2">Uncharacterized protein</fullName>
    </submittedName>
</protein>
<evidence type="ECO:0000256" key="1">
    <source>
        <dbReference type="SAM" id="MobiDB-lite"/>
    </source>
</evidence>
<evidence type="ECO:0000313" key="2">
    <source>
        <dbReference type="EMBL" id="WWD06509.1"/>
    </source>
</evidence>
<dbReference type="AlphaFoldDB" id="A0AAX4KKL6"/>
<feature type="compositionally biased region" description="Basic and acidic residues" evidence="1">
    <location>
        <begin position="15"/>
        <end position="24"/>
    </location>
</feature>